<dbReference type="AlphaFoldDB" id="A0A0E9XSL5"/>
<protein>
    <recommendedName>
        <fullName evidence="2">PARP catalytic domain-containing protein</fullName>
    </recommendedName>
</protein>
<dbReference type="InterPro" id="IPR012317">
    <property type="entry name" value="Poly(ADP-ribose)pol_cat_dom"/>
</dbReference>
<reference evidence="3" key="2">
    <citation type="journal article" date="2015" name="Fish Shellfish Immunol.">
        <title>Early steps in the European eel (Anguilla anguilla)-Vibrio vulnificus interaction in the gills: Role of the RtxA13 toxin.</title>
        <authorList>
            <person name="Callol A."/>
            <person name="Pajuelo D."/>
            <person name="Ebbesson L."/>
            <person name="Teles M."/>
            <person name="MacKenzie S."/>
            <person name="Amaro C."/>
        </authorList>
    </citation>
    <scope>NUCLEOTIDE SEQUENCE</scope>
</reference>
<proteinExistence type="inferred from homology"/>
<feature type="domain" description="PARP catalytic" evidence="2">
    <location>
        <begin position="1"/>
        <end position="74"/>
    </location>
</feature>
<evidence type="ECO:0000256" key="1">
    <source>
        <dbReference type="ARBA" id="ARBA00024347"/>
    </source>
</evidence>
<sequence length="74" mass="8374">MFLAKVLVGNVTLGNATYSRPPRLNPLTPGYELYDTCVDKISDPSIFVVFDNCQCYPYYLIKYKAVSDLVNICE</sequence>
<organism evidence="3">
    <name type="scientific">Anguilla anguilla</name>
    <name type="common">European freshwater eel</name>
    <name type="synonym">Muraena anguilla</name>
    <dbReference type="NCBI Taxonomy" id="7936"/>
    <lineage>
        <taxon>Eukaryota</taxon>
        <taxon>Metazoa</taxon>
        <taxon>Chordata</taxon>
        <taxon>Craniata</taxon>
        <taxon>Vertebrata</taxon>
        <taxon>Euteleostomi</taxon>
        <taxon>Actinopterygii</taxon>
        <taxon>Neopterygii</taxon>
        <taxon>Teleostei</taxon>
        <taxon>Anguilliformes</taxon>
        <taxon>Anguillidae</taxon>
        <taxon>Anguilla</taxon>
    </lineage>
</organism>
<dbReference type="GO" id="GO:0003950">
    <property type="term" value="F:NAD+ poly-ADP-ribosyltransferase activity"/>
    <property type="evidence" value="ECO:0007669"/>
    <property type="project" value="InterPro"/>
</dbReference>
<dbReference type="PANTHER" id="PTHR45740">
    <property type="entry name" value="POLY [ADP-RIBOSE] POLYMERASE"/>
    <property type="match status" value="1"/>
</dbReference>
<dbReference type="Gene3D" id="3.90.228.10">
    <property type="match status" value="1"/>
</dbReference>
<dbReference type="EMBL" id="GBXM01003747">
    <property type="protein sequence ID" value="JAI04831.1"/>
    <property type="molecule type" value="Transcribed_RNA"/>
</dbReference>
<evidence type="ECO:0000313" key="3">
    <source>
        <dbReference type="EMBL" id="JAI04831.1"/>
    </source>
</evidence>
<accession>A0A0E9XSL5</accession>
<dbReference type="SUPFAM" id="SSF56399">
    <property type="entry name" value="ADP-ribosylation"/>
    <property type="match status" value="1"/>
</dbReference>
<name>A0A0E9XSL5_ANGAN</name>
<evidence type="ECO:0000259" key="2">
    <source>
        <dbReference type="PROSITE" id="PS51059"/>
    </source>
</evidence>
<dbReference type="InterPro" id="IPR051712">
    <property type="entry name" value="ARTD-AVP"/>
</dbReference>
<comment type="similarity">
    <text evidence="1">Belongs to the ARTD/PARP family.</text>
</comment>
<reference evidence="3" key="1">
    <citation type="submission" date="2014-11" db="EMBL/GenBank/DDBJ databases">
        <authorList>
            <person name="Amaro Gonzalez C."/>
        </authorList>
    </citation>
    <scope>NUCLEOTIDE SEQUENCE</scope>
</reference>
<dbReference type="GO" id="GO:1990404">
    <property type="term" value="F:NAD+-protein mono-ADP-ribosyltransferase activity"/>
    <property type="evidence" value="ECO:0007669"/>
    <property type="project" value="TreeGrafter"/>
</dbReference>
<dbReference type="PANTHER" id="PTHR45740:SF6">
    <property type="entry name" value="PROTEIN MONO-ADP-RIBOSYLTRANSFERASE PARP12"/>
    <property type="match status" value="1"/>
</dbReference>
<dbReference type="PROSITE" id="PS51059">
    <property type="entry name" value="PARP_CATALYTIC"/>
    <property type="match status" value="1"/>
</dbReference>
<dbReference type="GO" id="GO:0005634">
    <property type="term" value="C:nucleus"/>
    <property type="evidence" value="ECO:0007669"/>
    <property type="project" value="TreeGrafter"/>
</dbReference>